<keyword evidence="4 10" id="KW-0479">Metal-binding</keyword>
<dbReference type="InterPro" id="IPR050749">
    <property type="entry name" value="Glycosyl_Hydrolase_47"/>
</dbReference>
<dbReference type="AlphaFoldDB" id="X6NZ00"/>
<evidence type="ECO:0000256" key="9">
    <source>
        <dbReference type="ARBA" id="ARBA00048605"/>
    </source>
</evidence>
<keyword evidence="5 12" id="KW-0378">Hydrolase</keyword>
<dbReference type="PANTHER" id="PTHR11742">
    <property type="entry name" value="MANNOSYL-OLIGOSACCHARIDE ALPHA-1,2-MANNOSIDASE-RELATED"/>
    <property type="match status" value="1"/>
</dbReference>
<comment type="catalytic activity">
    <reaction evidence="8">
        <text>N(4)-(alpha-D-Man-(1-&gt;2)-alpha-D-Man-(1-&gt;2)-alpha-D-Man-(1-&gt;3)-[alpha-D-Man-(1-&gt;3)-[alpha-D-Man-(1-&gt;2)-alpha-D-Man-(1-&gt;6)]-alpha-D-Man-(1-&gt;6)]-beta-D-Man-(1-&gt;4)-beta-D-GlcNAc-(1-&gt;4)-beta-D-GlcNAc)-L-asparaginyl-[protein] (N-glucan mannose isomer 8A1,2,3B1,3) + 3 H2O = N(4)-(alpha-D-Man-(1-&gt;3)-[alpha-D-Man-(1-&gt;3)-[alpha-D-Man-(1-&gt;6)]-alpha-D-Man-(1-&gt;6)]-beta-D-Man-(1-&gt;4)-beta-D-GlcNAc-(1-&gt;4)-beta-D-GlcNAc)-L-asparaginyl-[protein] (N-glucan mannose isomer 5A1,2) + 3 beta-D-mannose</text>
        <dbReference type="Rhea" id="RHEA:56028"/>
        <dbReference type="Rhea" id="RHEA-COMP:14358"/>
        <dbReference type="Rhea" id="RHEA-COMP:14367"/>
        <dbReference type="ChEBI" id="CHEBI:15377"/>
        <dbReference type="ChEBI" id="CHEBI:28563"/>
        <dbReference type="ChEBI" id="CHEBI:59087"/>
        <dbReference type="ChEBI" id="CHEBI:60628"/>
        <dbReference type="EC" id="3.2.1.113"/>
    </reaction>
</comment>
<dbReference type="OrthoDB" id="8118055at2759"/>
<dbReference type="PANTHER" id="PTHR11742:SF55">
    <property type="entry name" value="ENDOPLASMIC RETICULUM MANNOSYL-OLIGOSACCHARIDE 1,2-ALPHA-MANNOSIDASE"/>
    <property type="match status" value="1"/>
</dbReference>
<name>X6NZ00_RETFI</name>
<dbReference type="GO" id="GO:0004571">
    <property type="term" value="F:mannosyl-oligosaccharide 1,2-alpha-mannosidase activity"/>
    <property type="evidence" value="ECO:0007669"/>
    <property type="project" value="UniProtKB-EC"/>
</dbReference>
<evidence type="ECO:0000256" key="2">
    <source>
        <dbReference type="ARBA" id="ARBA00004922"/>
    </source>
</evidence>
<dbReference type="GO" id="GO:0005509">
    <property type="term" value="F:calcium ion binding"/>
    <property type="evidence" value="ECO:0007669"/>
    <property type="project" value="InterPro"/>
</dbReference>
<evidence type="ECO:0000256" key="3">
    <source>
        <dbReference type="ARBA" id="ARBA00007658"/>
    </source>
</evidence>
<dbReference type="GO" id="GO:0005783">
    <property type="term" value="C:endoplasmic reticulum"/>
    <property type="evidence" value="ECO:0007669"/>
    <property type="project" value="TreeGrafter"/>
</dbReference>
<comment type="caution">
    <text evidence="13">The sequence shown here is derived from an EMBL/GenBank/DDBJ whole genome shotgun (WGS) entry which is preliminary data.</text>
</comment>
<dbReference type="GO" id="GO:0016020">
    <property type="term" value="C:membrane"/>
    <property type="evidence" value="ECO:0007669"/>
    <property type="project" value="InterPro"/>
</dbReference>
<comment type="cofactor">
    <cofactor evidence="1 10">
        <name>Ca(2+)</name>
        <dbReference type="ChEBI" id="CHEBI:29108"/>
    </cofactor>
</comment>
<keyword evidence="12" id="KW-0326">Glycosidase</keyword>
<evidence type="ECO:0000256" key="5">
    <source>
        <dbReference type="ARBA" id="ARBA00022801"/>
    </source>
</evidence>
<accession>X6NZ00</accession>
<keyword evidence="14" id="KW-1185">Reference proteome</keyword>
<dbReference type="InterPro" id="IPR036026">
    <property type="entry name" value="Seven-hairpin_glycosidases"/>
</dbReference>
<organism evidence="13 14">
    <name type="scientific">Reticulomyxa filosa</name>
    <dbReference type="NCBI Taxonomy" id="46433"/>
    <lineage>
        <taxon>Eukaryota</taxon>
        <taxon>Sar</taxon>
        <taxon>Rhizaria</taxon>
        <taxon>Retaria</taxon>
        <taxon>Foraminifera</taxon>
        <taxon>Monothalamids</taxon>
        <taxon>Reticulomyxidae</taxon>
        <taxon>Reticulomyxa</taxon>
    </lineage>
</organism>
<comment type="similarity">
    <text evidence="3 12">Belongs to the glycosyl hydrolase 47 family.</text>
</comment>
<dbReference type="GO" id="GO:0005975">
    <property type="term" value="P:carbohydrate metabolic process"/>
    <property type="evidence" value="ECO:0007669"/>
    <property type="project" value="InterPro"/>
</dbReference>
<gene>
    <name evidence="13" type="ORF">RFI_06617</name>
</gene>
<dbReference type="OMA" id="YLWRITH"/>
<evidence type="ECO:0000256" key="6">
    <source>
        <dbReference type="ARBA" id="ARBA00022837"/>
    </source>
</evidence>
<comment type="pathway">
    <text evidence="2">Protein modification; protein glycosylation.</text>
</comment>
<dbReference type="Pfam" id="PF01532">
    <property type="entry name" value="Glyco_hydro_47"/>
    <property type="match status" value="1"/>
</dbReference>
<evidence type="ECO:0000256" key="8">
    <source>
        <dbReference type="ARBA" id="ARBA00047669"/>
    </source>
</evidence>
<dbReference type="PRINTS" id="PR00747">
    <property type="entry name" value="GLYHDRLASE47"/>
</dbReference>
<proteinExistence type="inferred from homology"/>
<evidence type="ECO:0000256" key="12">
    <source>
        <dbReference type="RuleBase" id="RU361193"/>
    </source>
</evidence>
<feature type="binding site" evidence="10">
    <location>
        <position position="197"/>
    </location>
    <ligand>
        <name>Ca(2+)</name>
        <dbReference type="ChEBI" id="CHEBI:29108"/>
    </ligand>
</feature>
<protein>
    <recommendedName>
        <fullName evidence="12">alpha-1,2-Mannosidase</fullName>
        <ecNumber evidence="12">3.2.1.-</ecNumber>
    </recommendedName>
</protein>
<dbReference type="InterPro" id="IPR001382">
    <property type="entry name" value="Glyco_hydro_47"/>
</dbReference>
<evidence type="ECO:0000256" key="7">
    <source>
        <dbReference type="ARBA" id="ARBA00023157"/>
    </source>
</evidence>
<evidence type="ECO:0000313" key="13">
    <source>
        <dbReference type="EMBL" id="ETO30502.1"/>
    </source>
</evidence>
<dbReference type="Gene3D" id="1.50.10.10">
    <property type="match status" value="1"/>
</dbReference>
<evidence type="ECO:0000256" key="10">
    <source>
        <dbReference type="PIRSR" id="PIRSR601382-2"/>
    </source>
</evidence>
<feature type="disulfide bond" evidence="11">
    <location>
        <begin position="32"/>
        <end position="64"/>
    </location>
</feature>
<reference evidence="13 14" key="1">
    <citation type="journal article" date="2013" name="Curr. Biol.">
        <title>The Genome of the Foraminiferan Reticulomyxa filosa.</title>
        <authorList>
            <person name="Glockner G."/>
            <person name="Hulsmann N."/>
            <person name="Schleicher M."/>
            <person name="Noegel A.A."/>
            <person name="Eichinger L."/>
            <person name="Gallinger C."/>
            <person name="Pawlowski J."/>
            <person name="Sierra R."/>
            <person name="Euteneuer U."/>
            <person name="Pillet L."/>
            <person name="Moustafa A."/>
            <person name="Platzer M."/>
            <person name="Groth M."/>
            <person name="Szafranski K."/>
            <person name="Schliwa M."/>
        </authorList>
    </citation>
    <scope>NUCLEOTIDE SEQUENCE [LARGE SCALE GENOMIC DNA]</scope>
</reference>
<evidence type="ECO:0000313" key="14">
    <source>
        <dbReference type="Proteomes" id="UP000023152"/>
    </source>
</evidence>
<dbReference type="EC" id="3.2.1.-" evidence="12"/>
<keyword evidence="7 11" id="KW-1015">Disulfide bond</keyword>
<dbReference type="EMBL" id="ASPP01005444">
    <property type="protein sequence ID" value="ETO30502.1"/>
    <property type="molecule type" value="Genomic_DNA"/>
</dbReference>
<dbReference type="SUPFAM" id="SSF48225">
    <property type="entry name" value="Seven-hairpin glycosidases"/>
    <property type="match status" value="1"/>
</dbReference>
<sequence length="216" mass="25195">MFEYSSPNKYLFMAELQARSDSRSSQFDHLVCFLGGTLALSSLNTNNPNSQAHLNWGKELTKTCASIYFNNDKQGLAPEIVYFHSQSDKSATKDFEIHHQDRFSLLRPETVESIFYLWRITHDEKYRKWGYEIFKNFRNNARVSNGYASIDDVTVGKASINYRDSMESFFLAETMKYLYLLFCEDDFVGLDKYVFNTEAHPLPILTKDQVHKIFPL</sequence>
<dbReference type="InterPro" id="IPR012341">
    <property type="entry name" value="6hp_glycosidase-like_sf"/>
</dbReference>
<keyword evidence="6 10" id="KW-0106">Calcium</keyword>
<evidence type="ECO:0000256" key="11">
    <source>
        <dbReference type="PIRSR" id="PIRSR601382-3"/>
    </source>
</evidence>
<comment type="catalytic activity">
    <reaction evidence="9">
        <text>N(4)-(alpha-D-Man-(1-&gt;2)-alpha-D-Man-(1-&gt;2)-alpha-D-Man-(1-&gt;3)-[alpha-D-Man-(1-&gt;2)-alpha-D-Man-(1-&gt;3)-[alpha-D-Man-(1-&gt;2)-alpha-D-Man-(1-&gt;6)]-alpha-D-Man-(1-&gt;6)]-beta-D-Man-(1-&gt;4)-beta-D-GlcNAc-(1-&gt;4)-beta-D-GlcNAc)-L-asparaginyl-[protein] (N-glucan mannose isomer 9A1,2,3B1,2,3) + 4 H2O = N(4)-(alpha-D-Man-(1-&gt;3)-[alpha-D-Man-(1-&gt;3)-[alpha-D-Man-(1-&gt;6)]-alpha-D-Man-(1-&gt;6)]-beta-D-Man-(1-&gt;4)-beta-D-GlcNAc-(1-&gt;4)-beta-D-GlcNAc)-L-asparaginyl-[protein] (N-glucan mannose isomer 5A1,2) + 4 beta-D-mannose</text>
        <dbReference type="Rhea" id="RHEA:56008"/>
        <dbReference type="Rhea" id="RHEA-COMP:14356"/>
        <dbReference type="Rhea" id="RHEA-COMP:14367"/>
        <dbReference type="ChEBI" id="CHEBI:15377"/>
        <dbReference type="ChEBI" id="CHEBI:28563"/>
        <dbReference type="ChEBI" id="CHEBI:59087"/>
        <dbReference type="ChEBI" id="CHEBI:139493"/>
        <dbReference type="EC" id="3.2.1.113"/>
    </reaction>
</comment>
<dbReference type="Proteomes" id="UP000023152">
    <property type="component" value="Unassembled WGS sequence"/>
</dbReference>
<evidence type="ECO:0000256" key="1">
    <source>
        <dbReference type="ARBA" id="ARBA00001913"/>
    </source>
</evidence>
<evidence type="ECO:0000256" key="4">
    <source>
        <dbReference type="ARBA" id="ARBA00022723"/>
    </source>
</evidence>